<dbReference type="InterPro" id="IPR005135">
    <property type="entry name" value="Endo/exonuclease/phosphatase"/>
</dbReference>
<dbReference type="Proteomes" id="UP001274896">
    <property type="component" value="Unassembled WGS sequence"/>
</dbReference>
<dbReference type="Gene3D" id="3.60.10.10">
    <property type="entry name" value="Endonuclease/exonuclease/phosphatase"/>
    <property type="match status" value="1"/>
</dbReference>
<dbReference type="EC" id="3.1.26.4" evidence="2"/>
<dbReference type="PROSITE" id="PS50878">
    <property type="entry name" value="RT_POL"/>
    <property type="match status" value="1"/>
</dbReference>
<dbReference type="SMART" id="SM00892">
    <property type="entry name" value="Endonuclease_NS"/>
    <property type="match status" value="1"/>
</dbReference>
<dbReference type="PROSITE" id="PS51257">
    <property type="entry name" value="PROKAR_LIPOPROTEIN"/>
    <property type="match status" value="1"/>
</dbReference>
<feature type="transmembrane region" description="Helical" evidence="3">
    <location>
        <begin position="7"/>
        <end position="33"/>
    </location>
</feature>
<dbReference type="InterPro" id="IPR036691">
    <property type="entry name" value="Endo/exonu/phosph_ase_sf"/>
</dbReference>
<dbReference type="Gene3D" id="3.30.70.270">
    <property type="match status" value="1"/>
</dbReference>
<evidence type="ECO:0000256" key="3">
    <source>
        <dbReference type="SAM" id="Phobius"/>
    </source>
</evidence>
<dbReference type="AlphaFoldDB" id="A0AAE0RF95"/>
<comment type="caution">
    <text evidence="5">The sequence shown here is derived from an EMBL/GenBank/DDBJ whole genome shotgun (WGS) entry which is preliminary data.</text>
</comment>
<sequence>MASGVKFVRFFGGFVCGVTVSTGACVAAVQLYLQPGESTQQKESAIQRLIKLYGLPVDGSETRYYTNHILSYDQSRRTPRWVAEHLSEEKLLGKGRELADMMERRKVDILCVQETRWKGSKARSIGAGFKLFYYGVDSKRNGVGVVLKEEFVRNVLEVKRVSDRVMSLKLEIEGVMLNVVSGYAPQVGCELEEKERFWSELDEVMESIPTGERVVIGADFNGHVGEGNTGDEEVMGKFGVKERNLEGQMVVDFAKRMDMAVVNTYFQKREEHRVTYKSGGRRTQVDYILCRRGNLKEISDCKVVVGESVARQHRMVVCRMTLMVCKTKRSKIEKKTKWWKLKKEECCEEFRQKLRQALGGQVVLPDDWETTAEVIRETGRKVLGVSSGRRKEDKETWWWNEEVQDSIQRKRLDTREGEKDLYRLARQRDRDGKDVQQVRVIKDRDGRVLTSEESVQRRWKEYFEELMNEENEREKRVEGVNSVEQKVDKIRKDEVRKALKRMKSGKAVGPDDLPVEVWKCLGEAAVEFLASLFNRVLESERMPEEWRRSVLVPIFKNKGDVQSCSNYRGIKLMSHTMKVWERVVEARLRKVVEICEQQYGFMPRKSTTDAIFALRTLMEKYRDGQRELHCVFVDLEKAYDRVPREELWYCMSKSGVAEKYVRVVQDMYERSRTVVRCAVGQTEEFNVEVGLHQGSALSPFLFAIVMDQLSEEVRQESPWTMMFADDIVICSESREQVEENLERWRFALERRGMKVSRSKTEYMCVNEREGSGTVRLQGEEVKKVQEFKYLGSTVQSNGECGKEVKKRVQAGWNGWRKVSGVLCDQKISARIKGKVYRTVVRPAMLYGLETVSLRKRQESELEQSMAETFYLTNIVPQNYENNAGFWNRLEMYCRELTETFRDVWVISGPLTLPQTGEDKKKIVSYQLIGKDDVAVPTHLYKVILVRKDSSSDVLALGAFVVPNAPIGFDHQLKEYQVSLTQLERMSGLTFFPELDTSQGVKNLCMLDSCELMDFKRFTLYITGRKVRGVKSLAKLEKMMAELKEAGIAPDEYLTKMYFEKKQELLEKESSQVKQG</sequence>
<dbReference type="GO" id="GO:0004523">
    <property type="term" value="F:RNA-DNA hybrid ribonuclease activity"/>
    <property type="evidence" value="ECO:0007669"/>
    <property type="project" value="UniProtKB-EC"/>
</dbReference>
<dbReference type="InterPro" id="IPR041003">
    <property type="entry name" value="Exog_C"/>
</dbReference>
<dbReference type="SMART" id="SM00477">
    <property type="entry name" value="NUC"/>
    <property type="match status" value="1"/>
</dbReference>
<keyword evidence="3" id="KW-0812">Transmembrane</keyword>
<dbReference type="InterPro" id="IPR043502">
    <property type="entry name" value="DNA/RNA_pol_sf"/>
</dbReference>
<keyword evidence="3" id="KW-0472">Membrane</keyword>
<reference evidence="5" key="1">
    <citation type="submission" date="2023-06" db="EMBL/GenBank/DDBJ databases">
        <title>Male Hemibagrus guttatus genome.</title>
        <authorList>
            <person name="Bian C."/>
        </authorList>
    </citation>
    <scope>NUCLEOTIDE SEQUENCE</scope>
    <source>
        <strain evidence="5">Male_cb2023</strain>
        <tissue evidence="5">Muscle</tissue>
    </source>
</reference>
<evidence type="ECO:0000256" key="1">
    <source>
        <dbReference type="ARBA" id="ARBA00010879"/>
    </source>
</evidence>
<dbReference type="GO" id="GO:0003676">
    <property type="term" value="F:nucleic acid binding"/>
    <property type="evidence" value="ECO:0007669"/>
    <property type="project" value="InterPro"/>
</dbReference>
<protein>
    <recommendedName>
        <fullName evidence="2">ribonuclease H</fullName>
        <ecNumber evidence="2">3.1.26.4</ecNumber>
    </recommendedName>
</protein>
<dbReference type="Pfam" id="PF18026">
    <property type="entry name" value="Exog_C"/>
    <property type="match status" value="1"/>
</dbReference>
<evidence type="ECO:0000256" key="2">
    <source>
        <dbReference type="ARBA" id="ARBA00012180"/>
    </source>
</evidence>
<evidence type="ECO:0000259" key="4">
    <source>
        <dbReference type="PROSITE" id="PS50878"/>
    </source>
</evidence>
<dbReference type="Pfam" id="PF03372">
    <property type="entry name" value="Exo_endo_phos"/>
    <property type="match status" value="1"/>
</dbReference>
<name>A0AAE0RF95_9TELE</name>
<dbReference type="InterPro" id="IPR043128">
    <property type="entry name" value="Rev_trsase/Diguanyl_cyclase"/>
</dbReference>
<dbReference type="Pfam" id="PF01223">
    <property type="entry name" value="Endonuclease_NS"/>
    <property type="match status" value="1"/>
</dbReference>
<evidence type="ECO:0000313" key="5">
    <source>
        <dbReference type="EMBL" id="KAK3551901.1"/>
    </source>
</evidence>
<dbReference type="InterPro" id="IPR044925">
    <property type="entry name" value="His-Me_finger_sf"/>
</dbReference>
<dbReference type="Gene3D" id="6.10.250.1250">
    <property type="match status" value="1"/>
</dbReference>
<dbReference type="EMBL" id="JAUCMX010000003">
    <property type="protein sequence ID" value="KAK3551901.1"/>
    <property type="molecule type" value="Genomic_DNA"/>
</dbReference>
<dbReference type="GO" id="GO:0046872">
    <property type="term" value="F:metal ion binding"/>
    <property type="evidence" value="ECO:0007669"/>
    <property type="project" value="InterPro"/>
</dbReference>
<dbReference type="InterPro" id="IPR044929">
    <property type="entry name" value="DNA/RNA_non-sp_Endonuclease_sf"/>
</dbReference>
<dbReference type="Gene3D" id="3.40.570.10">
    <property type="entry name" value="Extracellular Endonuclease, subunit A"/>
    <property type="match status" value="1"/>
</dbReference>
<comment type="similarity">
    <text evidence="1">Belongs to the beta type-B retroviral polymerase family. HERV class-II K(HML-2) pol subfamily.</text>
</comment>
<dbReference type="InterPro" id="IPR000477">
    <property type="entry name" value="RT_dom"/>
</dbReference>
<dbReference type="SUPFAM" id="SSF56672">
    <property type="entry name" value="DNA/RNA polymerases"/>
    <property type="match status" value="1"/>
</dbReference>
<gene>
    <name evidence="5" type="ORF">QTP70_031554</name>
</gene>
<dbReference type="CDD" id="cd09076">
    <property type="entry name" value="L1-EN"/>
    <property type="match status" value="1"/>
</dbReference>
<evidence type="ECO:0000313" key="6">
    <source>
        <dbReference type="Proteomes" id="UP001274896"/>
    </source>
</evidence>
<dbReference type="CDD" id="cd01650">
    <property type="entry name" value="RT_nLTR_like"/>
    <property type="match status" value="1"/>
</dbReference>
<dbReference type="InterPro" id="IPR020821">
    <property type="entry name" value="ENPP1-3/EXOG-like_nuc-like"/>
</dbReference>
<dbReference type="InterPro" id="IPR001604">
    <property type="entry name" value="Endo_G_ENPP1-like_dom"/>
</dbReference>
<accession>A0AAE0RF95</accession>
<organism evidence="5 6">
    <name type="scientific">Hemibagrus guttatus</name>
    <dbReference type="NCBI Taxonomy" id="175788"/>
    <lineage>
        <taxon>Eukaryota</taxon>
        <taxon>Metazoa</taxon>
        <taxon>Chordata</taxon>
        <taxon>Craniata</taxon>
        <taxon>Vertebrata</taxon>
        <taxon>Euteleostomi</taxon>
        <taxon>Actinopterygii</taxon>
        <taxon>Neopterygii</taxon>
        <taxon>Teleostei</taxon>
        <taxon>Ostariophysi</taxon>
        <taxon>Siluriformes</taxon>
        <taxon>Bagridae</taxon>
        <taxon>Hemibagrus</taxon>
    </lineage>
</organism>
<dbReference type="CDD" id="cd00091">
    <property type="entry name" value="NUC"/>
    <property type="match status" value="1"/>
</dbReference>
<feature type="domain" description="Reverse transcriptase" evidence="4">
    <location>
        <begin position="535"/>
        <end position="794"/>
    </location>
</feature>
<keyword evidence="6" id="KW-1185">Reference proteome</keyword>
<proteinExistence type="inferred from homology"/>
<dbReference type="PANTHER" id="PTHR19446">
    <property type="entry name" value="REVERSE TRANSCRIPTASES"/>
    <property type="match status" value="1"/>
</dbReference>
<dbReference type="Pfam" id="PF00078">
    <property type="entry name" value="RVT_1"/>
    <property type="match status" value="1"/>
</dbReference>
<dbReference type="SUPFAM" id="SSF54060">
    <property type="entry name" value="His-Me finger endonucleases"/>
    <property type="match status" value="1"/>
</dbReference>
<keyword evidence="3" id="KW-1133">Transmembrane helix</keyword>
<dbReference type="SUPFAM" id="SSF56219">
    <property type="entry name" value="DNase I-like"/>
    <property type="match status" value="1"/>
</dbReference>